<dbReference type="AlphaFoldDB" id="A0A7G1HUT8"/>
<reference evidence="4" key="1">
    <citation type="submission" date="2020-07" db="EMBL/GenBank/DDBJ databases">
        <title>Complete genome sequencing of Coprobacter sp. strain 2CBH44.</title>
        <authorList>
            <person name="Sakamoto M."/>
            <person name="Murakami T."/>
            <person name="Mori H."/>
        </authorList>
    </citation>
    <scope>NUCLEOTIDE SEQUENCE [LARGE SCALE GENOMIC DNA]</scope>
    <source>
        <strain evidence="4">2CBH44</strain>
    </source>
</reference>
<dbReference type="InterPro" id="IPR046692">
    <property type="entry name" value="DUF6562"/>
</dbReference>
<keyword evidence="4" id="KW-1185">Reference proteome</keyword>
<organism evidence="3 4">
    <name type="scientific">Coprobacter secundus subsp. similis</name>
    <dbReference type="NCBI Taxonomy" id="2751153"/>
    <lineage>
        <taxon>Bacteria</taxon>
        <taxon>Pseudomonadati</taxon>
        <taxon>Bacteroidota</taxon>
        <taxon>Bacteroidia</taxon>
        <taxon>Bacteroidales</taxon>
        <taxon>Barnesiellaceae</taxon>
        <taxon>Coprobacter</taxon>
    </lineage>
</organism>
<dbReference type="EMBL" id="AP023322">
    <property type="protein sequence ID" value="BCI62532.1"/>
    <property type="molecule type" value="Genomic_DNA"/>
</dbReference>
<protein>
    <recommendedName>
        <fullName evidence="2">DUF6562 domain-containing protein</fullName>
    </recommendedName>
</protein>
<sequence length="674" mass="75135">MKRISNLMCGLCLLFAACQSEDAFIDSPVASGEGNVNFMVSVPEVLETTRATLGKSSNSARGGITNVDFTKYDLRYQLAVYRVDGEGESVTYTQVISPQRKIVDNYQSVNYSLRLTPNRTYRFVVWADFVMQGTDTDLHYDTGSFENITCKDEVDEQLNDESRDAYFITEEVAVGADGIMKDFVLKRPFAKIRIVTTDWNIGKLEMPDNFKISYYGCKRFSSINVLTGISESEDLGESGSTLVYSGSIDKEEKEYADNYDQGEHNRTLVVDYLMADLNEQTPIHFTFEALDGAVPISSHNLNTDIPIQRNWLTTVIGNILTTDAQFTISIDENFENDWIEGEEWWNTEILTPKEPRYDEATKTYRIYTKDEFAWLPDHILDMVTEVNDAGNRVSKGVTILLENDIDMSGIEWKPIYTSGEPTYTVDGQGHVLRNFSMNGKFGAVYEYSALGGLIKLKYNAYTGVWGKFEGVMKNLIFENITINGLANDEVHTDVEGNPIDHSKEYAYFAGCIGYTGANYSTTAQFENVHAKHIHVKASTGLTTQNIGGLIGWIGVGGGATWMDNCSVNDVHLTGYQAGGLVGQIVGGRGIAIKNCLSENVYIRMRSRSGISGFVGQYNDGAGSRIENCVYPTYVEYLDDKEGAIAEYAPENNFFGRCTKNEDKIVIISSEVPEP</sequence>
<feature type="signal peptide" evidence="1">
    <location>
        <begin position="1"/>
        <end position="20"/>
    </location>
</feature>
<feature type="domain" description="DUF6562" evidence="2">
    <location>
        <begin position="267"/>
        <end position="338"/>
    </location>
</feature>
<feature type="domain" description="DUF6562" evidence="2">
    <location>
        <begin position="63"/>
        <end position="198"/>
    </location>
</feature>
<dbReference type="RefSeq" id="WP_021929449.1">
    <property type="nucleotide sequence ID" value="NZ_AP023322.1"/>
</dbReference>
<feature type="chain" id="PRO_5028894224" description="DUF6562 domain-containing protein" evidence="1">
    <location>
        <begin position="21"/>
        <end position="674"/>
    </location>
</feature>
<gene>
    <name evidence="3" type="ORF">Cop2CBH44_08850</name>
</gene>
<evidence type="ECO:0000256" key="1">
    <source>
        <dbReference type="SAM" id="SignalP"/>
    </source>
</evidence>
<dbReference type="Proteomes" id="UP000594042">
    <property type="component" value="Chromosome"/>
</dbReference>
<accession>A0A7G1HUT8</accession>
<keyword evidence="1" id="KW-0732">Signal</keyword>
<dbReference type="Gene3D" id="2.160.20.110">
    <property type="match status" value="1"/>
</dbReference>
<evidence type="ECO:0000313" key="3">
    <source>
        <dbReference type="EMBL" id="BCI62532.1"/>
    </source>
</evidence>
<dbReference type="PROSITE" id="PS51257">
    <property type="entry name" value="PROKAR_LIPOPROTEIN"/>
    <property type="match status" value="1"/>
</dbReference>
<evidence type="ECO:0000259" key="2">
    <source>
        <dbReference type="Pfam" id="PF20200"/>
    </source>
</evidence>
<proteinExistence type="predicted"/>
<dbReference type="Pfam" id="PF20200">
    <property type="entry name" value="DUF6562"/>
    <property type="match status" value="2"/>
</dbReference>
<dbReference type="KEGG" id="copr:Cop2CBH44_08850"/>
<evidence type="ECO:0000313" key="4">
    <source>
        <dbReference type="Proteomes" id="UP000594042"/>
    </source>
</evidence>
<name>A0A7G1HUT8_9BACT</name>